<organism evidence="1 2">
    <name type="scientific">Calocera cornea HHB12733</name>
    <dbReference type="NCBI Taxonomy" id="1353952"/>
    <lineage>
        <taxon>Eukaryota</taxon>
        <taxon>Fungi</taxon>
        <taxon>Dikarya</taxon>
        <taxon>Basidiomycota</taxon>
        <taxon>Agaricomycotina</taxon>
        <taxon>Dacrymycetes</taxon>
        <taxon>Dacrymycetales</taxon>
        <taxon>Dacrymycetaceae</taxon>
        <taxon>Calocera</taxon>
    </lineage>
</organism>
<gene>
    <name evidence="1" type="ORF">CALCODRAFT_332922</name>
</gene>
<name>A0A165F1J0_9BASI</name>
<dbReference type="Proteomes" id="UP000076842">
    <property type="component" value="Unassembled WGS sequence"/>
</dbReference>
<dbReference type="EMBL" id="KV423985">
    <property type="protein sequence ID" value="KZT55995.1"/>
    <property type="molecule type" value="Genomic_DNA"/>
</dbReference>
<sequence>MWHNNCHGALFELKYFEHSFEVYKAGPALDIRFHKTTTMLAGIRDPDKNVKLIVFPEGLEDATGLPVLVVIAVLLKSKKSLENKLEARNIKHRYGEGGIDCMFRATRRDTVLDMGGSAVVGKDYHPEHQ</sequence>
<protein>
    <submittedName>
        <fullName evidence="1">Uncharacterized protein</fullName>
    </submittedName>
</protein>
<evidence type="ECO:0000313" key="1">
    <source>
        <dbReference type="EMBL" id="KZT55995.1"/>
    </source>
</evidence>
<dbReference type="InParanoid" id="A0A165F1J0"/>
<proteinExistence type="predicted"/>
<evidence type="ECO:0000313" key="2">
    <source>
        <dbReference type="Proteomes" id="UP000076842"/>
    </source>
</evidence>
<accession>A0A165F1J0</accession>
<keyword evidence="2" id="KW-1185">Reference proteome</keyword>
<reference evidence="1 2" key="1">
    <citation type="journal article" date="2016" name="Mol. Biol. Evol.">
        <title>Comparative Genomics of Early-Diverging Mushroom-Forming Fungi Provides Insights into the Origins of Lignocellulose Decay Capabilities.</title>
        <authorList>
            <person name="Nagy L.G."/>
            <person name="Riley R."/>
            <person name="Tritt A."/>
            <person name="Adam C."/>
            <person name="Daum C."/>
            <person name="Floudas D."/>
            <person name="Sun H."/>
            <person name="Yadav J.S."/>
            <person name="Pangilinan J."/>
            <person name="Larsson K.H."/>
            <person name="Matsuura K."/>
            <person name="Barry K."/>
            <person name="Labutti K."/>
            <person name="Kuo R."/>
            <person name="Ohm R.A."/>
            <person name="Bhattacharya S.S."/>
            <person name="Shirouzu T."/>
            <person name="Yoshinaga Y."/>
            <person name="Martin F.M."/>
            <person name="Grigoriev I.V."/>
            <person name="Hibbett D.S."/>
        </authorList>
    </citation>
    <scope>NUCLEOTIDE SEQUENCE [LARGE SCALE GENOMIC DNA]</scope>
    <source>
        <strain evidence="1 2">HHB12733</strain>
    </source>
</reference>
<dbReference type="AlphaFoldDB" id="A0A165F1J0"/>